<reference evidence="3 4" key="1">
    <citation type="journal article" date="2023" name="Elife">
        <title>Identification of key yeast species and microbe-microbe interactions impacting larval growth of Drosophila in the wild.</title>
        <authorList>
            <person name="Mure A."/>
            <person name="Sugiura Y."/>
            <person name="Maeda R."/>
            <person name="Honda K."/>
            <person name="Sakurai N."/>
            <person name="Takahashi Y."/>
            <person name="Watada M."/>
            <person name="Katoh T."/>
            <person name="Gotoh A."/>
            <person name="Gotoh Y."/>
            <person name="Taniguchi I."/>
            <person name="Nakamura K."/>
            <person name="Hayashi T."/>
            <person name="Katayama T."/>
            <person name="Uemura T."/>
            <person name="Hattori Y."/>
        </authorList>
    </citation>
    <scope>NUCLEOTIDE SEQUENCE [LARGE SCALE GENOMIC DNA]</scope>
    <source>
        <strain evidence="3 4">PK-24</strain>
    </source>
</reference>
<dbReference type="EMBL" id="BTGB01000005">
    <property type="protein sequence ID" value="GMM47432.1"/>
    <property type="molecule type" value="Genomic_DNA"/>
</dbReference>
<reference evidence="3" key="2">
    <citation type="submission" date="2023-06" db="EMBL/GenBank/DDBJ databases">
        <authorList>
            <person name="Mure A."/>
            <person name="Hattori Y."/>
        </authorList>
    </citation>
    <scope>NUCLEOTIDE SEQUENCE</scope>
    <source>
        <strain evidence="3">PK-24</strain>
    </source>
</reference>
<evidence type="ECO:0000313" key="2">
    <source>
        <dbReference type="EMBL" id="GMM47432.1"/>
    </source>
</evidence>
<dbReference type="Proteomes" id="UP001378960">
    <property type="component" value="Unassembled WGS sequence"/>
</dbReference>
<evidence type="ECO:0000313" key="3">
    <source>
        <dbReference type="EMBL" id="GMM47444.1"/>
    </source>
</evidence>
<comment type="similarity">
    <text evidence="1">Belongs to the HyuE racemase family.</text>
</comment>
<dbReference type="Gene3D" id="3.40.50.12500">
    <property type="match status" value="1"/>
</dbReference>
<protein>
    <recommendedName>
        <fullName evidence="5">Hydantoin racemase</fullName>
    </recommendedName>
</protein>
<sequence>MSPSKDLNKLPFAKGSCVDLLDPSKVQKILLINPNCTELMTVNCIKMVEQHLPADAIVYGYTAPKTGPTTVEGHLDGVLSSADVMRDAYDLIKQADACLVACFSDHPLTNCIREEFDMPTCGIMEAAIYSSRIIGGRFGIVTTVYRSSIRHDDGVRNYGLSGNCAGLLSTGLKVAELHTKPRDEVLSIMKNVATKLVVDKDADCILLGCAGMTDMKQAVEEAVHPYGVIVIDGVVAGVNLLSGIVRTGLTTSKRGLFCSSLESRQSRGQDWI</sequence>
<dbReference type="PANTHER" id="PTHR28047">
    <property type="entry name" value="PROTEIN DCG1"/>
    <property type="match status" value="1"/>
</dbReference>
<organism evidence="3 4">
    <name type="scientific">Pichia kluyveri</name>
    <name type="common">Yeast</name>
    <dbReference type="NCBI Taxonomy" id="36015"/>
    <lineage>
        <taxon>Eukaryota</taxon>
        <taxon>Fungi</taxon>
        <taxon>Dikarya</taxon>
        <taxon>Ascomycota</taxon>
        <taxon>Saccharomycotina</taxon>
        <taxon>Pichiomycetes</taxon>
        <taxon>Pichiales</taxon>
        <taxon>Pichiaceae</taxon>
        <taxon>Pichia</taxon>
    </lineage>
</organism>
<dbReference type="InterPro" id="IPR015942">
    <property type="entry name" value="Asp/Glu/hydantoin_racemase"/>
</dbReference>
<dbReference type="PANTHER" id="PTHR28047:SF6">
    <property type="entry name" value="CN HYDROLASE DOMAIN-CONTAINING PROTEIN"/>
    <property type="match status" value="1"/>
</dbReference>
<dbReference type="Pfam" id="PF01177">
    <property type="entry name" value="Asp_Glu_race"/>
    <property type="match status" value="1"/>
</dbReference>
<dbReference type="EMBL" id="BTGB01000006">
    <property type="protein sequence ID" value="GMM47444.1"/>
    <property type="molecule type" value="Genomic_DNA"/>
</dbReference>
<evidence type="ECO:0008006" key="5">
    <source>
        <dbReference type="Google" id="ProtNLM"/>
    </source>
</evidence>
<evidence type="ECO:0000256" key="1">
    <source>
        <dbReference type="ARBA" id="ARBA00038414"/>
    </source>
</evidence>
<comment type="caution">
    <text evidence="3">The sequence shown here is derived from an EMBL/GenBank/DDBJ whole genome shotgun (WGS) entry which is preliminary data.</text>
</comment>
<proteinExistence type="inferred from homology"/>
<gene>
    <name evidence="2" type="ORF">DAPK24_040070</name>
    <name evidence="3" type="ORF">DAPK24_040190</name>
</gene>
<dbReference type="InterPro" id="IPR053714">
    <property type="entry name" value="Iso_Racemase_Enz_sf"/>
</dbReference>
<accession>A0AAV5R7I3</accession>
<dbReference type="AlphaFoldDB" id="A0AAV5R7I3"/>
<dbReference type="GO" id="GO:0047661">
    <property type="term" value="F:amino-acid racemase activity"/>
    <property type="evidence" value="ECO:0007669"/>
    <property type="project" value="InterPro"/>
</dbReference>
<keyword evidence="4" id="KW-1185">Reference proteome</keyword>
<name>A0AAV5R7I3_PICKL</name>
<evidence type="ECO:0000313" key="4">
    <source>
        <dbReference type="Proteomes" id="UP001378960"/>
    </source>
</evidence>
<dbReference type="InterPro" id="IPR052186">
    <property type="entry name" value="Hydantoin_racemase-like"/>
</dbReference>